<keyword evidence="3" id="KW-1003">Cell membrane</keyword>
<feature type="transmembrane region" description="Helical" evidence="9">
    <location>
        <begin position="184"/>
        <end position="200"/>
    </location>
</feature>
<evidence type="ECO:0000256" key="4">
    <source>
        <dbReference type="ARBA" id="ARBA00022692"/>
    </source>
</evidence>
<evidence type="ECO:0000256" key="8">
    <source>
        <dbReference type="ARBA" id="ARBA00037998"/>
    </source>
</evidence>
<dbReference type="EMBL" id="JABFCY010000003">
    <property type="protein sequence ID" value="NNU59963.1"/>
    <property type="molecule type" value="Genomic_DNA"/>
</dbReference>
<feature type="transmembrane region" description="Helical" evidence="9">
    <location>
        <begin position="259"/>
        <end position="278"/>
    </location>
</feature>
<evidence type="ECO:0000256" key="5">
    <source>
        <dbReference type="ARBA" id="ARBA00022970"/>
    </source>
</evidence>
<feature type="transmembrane region" description="Helical" evidence="9">
    <location>
        <begin position="232"/>
        <end position="253"/>
    </location>
</feature>
<organism evidence="10 11">
    <name type="scientific">Ochrobactrum soli</name>
    <dbReference type="NCBI Taxonomy" id="2448455"/>
    <lineage>
        <taxon>Bacteria</taxon>
        <taxon>Pseudomonadati</taxon>
        <taxon>Pseudomonadota</taxon>
        <taxon>Alphaproteobacteria</taxon>
        <taxon>Hyphomicrobiales</taxon>
        <taxon>Brucellaceae</taxon>
        <taxon>Brucella/Ochrobactrum group</taxon>
        <taxon>Ochrobactrum</taxon>
    </lineage>
</organism>
<keyword evidence="4 9" id="KW-0812">Transmembrane</keyword>
<keyword evidence="2" id="KW-0813">Transport</keyword>
<keyword evidence="5" id="KW-0029">Amino-acid transport</keyword>
<evidence type="ECO:0000313" key="11">
    <source>
        <dbReference type="Proteomes" id="UP000574931"/>
    </source>
</evidence>
<evidence type="ECO:0000256" key="9">
    <source>
        <dbReference type="SAM" id="Phobius"/>
    </source>
</evidence>
<dbReference type="CDD" id="cd06582">
    <property type="entry name" value="TM_PBP1_LivH_like"/>
    <property type="match status" value="1"/>
</dbReference>
<proteinExistence type="inferred from homology"/>
<evidence type="ECO:0000313" key="10">
    <source>
        <dbReference type="EMBL" id="NNU59963.1"/>
    </source>
</evidence>
<comment type="subcellular location">
    <subcellularLocation>
        <location evidence="1">Cell membrane</location>
        <topology evidence="1">Multi-pass membrane protein</topology>
    </subcellularLocation>
</comment>
<dbReference type="InterPro" id="IPR052157">
    <property type="entry name" value="BCAA_transport_permease"/>
</dbReference>
<comment type="caution">
    <text evidence="10">The sequence shown here is derived from an EMBL/GenBank/DDBJ whole genome shotgun (WGS) entry which is preliminary data.</text>
</comment>
<gene>
    <name evidence="10" type="ORF">HKX02_06775</name>
</gene>
<feature type="transmembrane region" description="Helical" evidence="9">
    <location>
        <begin position="206"/>
        <end position="225"/>
    </location>
</feature>
<accession>A0A849KHR9</accession>
<dbReference type="InterPro" id="IPR001851">
    <property type="entry name" value="ABC_transp_permease"/>
</dbReference>
<dbReference type="Proteomes" id="UP000574931">
    <property type="component" value="Unassembled WGS sequence"/>
</dbReference>
<evidence type="ECO:0000256" key="2">
    <source>
        <dbReference type="ARBA" id="ARBA00022448"/>
    </source>
</evidence>
<keyword evidence="7 9" id="KW-0472">Membrane</keyword>
<keyword evidence="6 9" id="KW-1133">Transmembrane helix</keyword>
<evidence type="ECO:0000256" key="7">
    <source>
        <dbReference type="ARBA" id="ARBA00023136"/>
    </source>
</evidence>
<feature type="transmembrane region" description="Helical" evidence="9">
    <location>
        <begin position="92"/>
        <end position="112"/>
    </location>
</feature>
<dbReference type="GO" id="GO:0022857">
    <property type="term" value="F:transmembrane transporter activity"/>
    <property type="evidence" value="ECO:0007669"/>
    <property type="project" value="InterPro"/>
</dbReference>
<reference evidence="10 11" key="1">
    <citation type="submission" date="2020-05" db="EMBL/GenBank/DDBJ databases">
        <title>Draft Genome Sequence of Ochrobactrum soli Isolated from Stable Fly Gut.</title>
        <authorList>
            <person name="Pileggi M.T."/>
            <person name="Vazhakkala L.J."/>
            <person name="Wong C.N."/>
        </authorList>
    </citation>
    <scope>NUCLEOTIDE SEQUENCE [LARGE SCALE GENOMIC DNA]</scope>
    <source>
        <strain evidence="10 11">MTP-C0764</strain>
    </source>
</reference>
<dbReference type="GO" id="GO:0005886">
    <property type="term" value="C:plasma membrane"/>
    <property type="evidence" value="ECO:0007669"/>
    <property type="project" value="UniProtKB-SubCell"/>
</dbReference>
<dbReference type="RefSeq" id="WP_124915410.1">
    <property type="nucleotide sequence ID" value="NZ_JABFCY010000003.1"/>
</dbReference>
<evidence type="ECO:0000256" key="3">
    <source>
        <dbReference type="ARBA" id="ARBA00022475"/>
    </source>
</evidence>
<comment type="similarity">
    <text evidence="8">Belongs to the binding-protein-dependent transport system permease family. LivHM subfamily.</text>
</comment>
<feature type="transmembrane region" description="Helical" evidence="9">
    <location>
        <begin position="58"/>
        <end position="80"/>
    </location>
</feature>
<evidence type="ECO:0000256" key="6">
    <source>
        <dbReference type="ARBA" id="ARBA00022989"/>
    </source>
</evidence>
<name>A0A849KHR9_9HYPH</name>
<dbReference type="PANTHER" id="PTHR11795:SF450">
    <property type="entry name" value="ABC TRANSPORTER PERMEASE PROTEIN"/>
    <property type="match status" value="1"/>
</dbReference>
<keyword evidence="11" id="KW-1185">Reference proteome</keyword>
<feature type="transmembrane region" description="Helical" evidence="9">
    <location>
        <begin position="135"/>
        <end position="153"/>
    </location>
</feature>
<sequence>MFLVLISGLALGCLYATVALSYNVMYSTSKVLSMGAGQFAMVGGIVGAWTLGDLGWPIWASLPLVIVVGLIFGWLTELVAIRRTMNGGDDHLWILSTLAVATIVQQGMALWWGTEPRPFPRLIPQDYAGILDQKYWLPIVTAFLMAGGLALFYRKTTIGKIFVALADDTFAVSARGISAIRMRSLSYAIAGALGALAGFMTGQLTYAYFALGLTLTLNGFIALAIGGIGSNIGALAGGIIFGVVATCVAYVFGSEFQQTIAVGTLVILLTFIPSGLFGKKRVRQV</sequence>
<protein>
    <submittedName>
        <fullName evidence="10">Branched-chain amino acid ABC transporter permease</fullName>
    </submittedName>
</protein>
<dbReference type="AlphaFoldDB" id="A0A849KHR9"/>
<evidence type="ECO:0000256" key="1">
    <source>
        <dbReference type="ARBA" id="ARBA00004651"/>
    </source>
</evidence>
<dbReference type="PANTHER" id="PTHR11795">
    <property type="entry name" value="BRANCHED-CHAIN AMINO ACID TRANSPORT SYSTEM PERMEASE PROTEIN LIVH"/>
    <property type="match status" value="1"/>
</dbReference>
<dbReference type="GO" id="GO:0006865">
    <property type="term" value="P:amino acid transport"/>
    <property type="evidence" value="ECO:0007669"/>
    <property type="project" value="UniProtKB-KW"/>
</dbReference>
<dbReference type="Pfam" id="PF02653">
    <property type="entry name" value="BPD_transp_2"/>
    <property type="match status" value="1"/>
</dbReference>